<evidence type="ECO:0000256" key="1">
    <source>
        <dbReference type="ARBA" id="ARBA00023157"/>
    </source>
</evidence>
<dbReference type="InterPro" id="IPR016187">
    <property type="entry name" value="CTDL_fold"/>
</dbReference>
<dbReference type="InParanoid" id="A0A3B5R071"/>
<dbReference type="Gene3D" id="3.10.100.10">
    <property type="entry name" value="Mannose-Binding Protein A, subunit A"/>
    <property type="match status" value="1"/>
</dbReference>
<dbReference type="SUPFAM" id="SSF56436">
    <property type="entry name" value="C-type lectin-like"/>
    <property type="match status" value="1"/>
</dbReference>
<dbReference type="PROSITE" id="PS50041">
    <property type="entry name" value="C_TYPE_LECTIN_2"/>
    <property type="match status" value="1"/>
</dbReference>
<dbReference type="AlphaFoldDB" id="A0A3B5R071"/>
<sequence>MACGRKDFLYLSLRQRSWSSLCEKVLRCLSTMWWRGGCLLSIIDRTFFSVLLSTTVSRDSRSRVTFVHVNTNLNWTEAQSCCRKHHTDLARVRNLAENQQARNGISRENVWLGLFRDSWKWVEGKNFSFRFWNEGNNEPGNNGKEECAAAHFGRSGQWEDWPCDQHKAFVCYSGKQPFDL</sequence>
<dbReference type="InterPro" id="IPR001304">
    <property type="entry name" value="C-type_lectin-like"/>
</dbReference>
<dbReference type="Ensembl" id="ENSXMAT00000035494.1">
    <property type="protein sequence ID" value="ENSXMAP00000036617.1"/>
    <property type="gene ID" value="ENSXMAG00000029059.1"/>
</dbReference>
<feature type="domain" description="C-type lectin" evidence="2">
    <location>
        <begin position="74"/>
        <end position="172"/>
    </location>
</feature>
<dbReference type="FunCoup" id="A0A3B5R071">
    <property type="interactions" value="21"/>
</dbReference>
<dbReference type="SMART" id="SM00034">
    <property type="entry name" value="CLECT"/>
    <property type="match status" value="1"/>
</dbReference>
<dbReference type="PANTHER" id="PTHR45784:SF3">
    <property type="entry name" value="C-TYPE LECTIN DOMAIN FAMILY 4 MEMBER K-LIKE-RELATED"/>
    <property type="match status" value="1"/>
</dbReference>
<proteinExistence type="predicted"/>
<dbReference type="Proteomes" id="UP000002852">
    <property type="component" value="Unassembled WGS sequence"/>
</dbReference>
<dbReference type="InterPro" id="IPR016186">
    <property type="entry name" value="C-type_lectin-like/link_sf"/>
</dbReference>
<dbReference type="GeneTree" id="ENSGT01100000263473"/>
<accession>A0A3B5R071</accession>
<name>A0A3B5R071_XIPMA</name>
<reference evidence="4" key="1">
    <citation type="submission" date="2012-01" db="EMBL/GenBank/DDBJ databases">
        <authorList>
            <person name="Walter R."/>
            <person name="Schartl M."/>
            <person name="Warren W."/>
        </authorList>
    </citation>
    <scope>NUCLEOTIDE SEQUENCE [LARGE SCALE GENOMIC DNA]</scope>
    <source>
        <strain evidence="4">JP 163 A</strain>
    </source>
</reference>
<dbReference type="PANTHER" id="PTHR45784">
    <property type="entry name" value="C-TYPE LECTIN DOMAIN FAMILY 20 MEMBER A-RELATED"/>
    <property type="match status" value="1"/>
</dbReference>
<evidence type="ECO:0000259" key="2">
    <source>
        <dbReference type="PROSITE" id="PS50041"/>
    </source>
</evidence>
<evidence type="ECO:0000313" key="4">
    <source>
        <dbReference type="Proteomes" id="UP000002852"/>
    </source>
</evidence>
<reference evidence="4" key="2">
    <citation type="journal article" date="2013" name="Nat. Genet.">
        <title>The genome of the platyfish, Xiphophorus maculatus, provides insights into evolutionary adaptation and several complex traits.</title>
        <authorList>
            <person name="Schartl M."/>
            <person name="Walter R.B."/>
            <person name="Shen Y."/>
            <person name="Garcia T."/>
            <person name="Catchen J."/>
            <person name="Amores A."/>
            <person name="Braasch I."/>
            <person name="Chalopin D."/>
            <person name="Volff J.N."/>
            <person name="Lesch K.P."/>
            <person name="Bisazza A."/>
            <person name="Minx P."/>
            <person name="Hillier L."/>
            <person name="Wilson R.K."/>
            <person name="Fuerstenberg S."/>
            <person name="Boore J."/>
            <person name="Searle S."/>
            <person name="Postlethwait J.H."/>
            <person name="Warren W.C."/>
        </authorList>
    </citation>
    <scope>NUCLEOTIDE SEQUENCE [LARGE SCALE GENOMIC DNA]</scope>
    <source>
        <strain evidence="4">JP 163 A</strain>
    </source>
</reference>
<dbReference type="InterPro" id="IPR018378">
    <property type="entry name" value="C-type_lectin_CS"/>
</dbReference>
<keyword evidence="4" id="KW-1185">Reference proteome</keyword>
<evidence type="ECO:0000313" key="3">
    <source>
        <dbReference type="Ensembl" id="ENSXMAP00000036617.1"/>
    </source>
</evidence>
<reference evidence="3" key="4">
    <citation type="submission" date="2025-09" db="UniProtKB">
        <authorList>
            <consortium name="Ensembl"/>
        </authorList>
    </citation>
    <scope>IDENTIFICATION</scope>
    <source>
        <strain evidence="3">JP 163 A</strain>
    </source>
</reference>
<dbReference type="PROSITE" id="PS00615">
    <property type="entry name" value="C_TYPE_LECTIN_1"/>
    <property type="match status" value="1"/>
</dbReference>
<organism evidence="3 4">
    <name type="scientific">Xiphophorus maculatus</name>
    <name type="common">Southern platyfish</name>
    <name type="synonym">Platypoecilus maculatus</name>
    <dbReference type="NCBI Taxonomy" id="8083"/>
    <lineage>
        <taxon>Eukaryota</taxon>
        <taxon>Metazoa</taxon>
        <taxon>Chordata</taxon>
        <taxon>Craniata</taxon>
        <taxon>Vertebrata</taxon>
        <taxon>Euteleostomi</taxon>
        <taxon>Actinopterygii</taxon>
        <taxon>Neopterygii</taxon>
        <taxon>Teleostei</taxon>
        <taxon>Neoteleostei</taxon>
        <taxon>Acanthomorphata</taxon>
        <taxon>Ovalentaria</taxon>
        <taxon>Atherinomorphae</taxon>
        <taxon>Cyprinodontiformes</taxon>
        <taxon>Poeciliidae</taxon>
        <taxon>Poeciliinae</taxon>
        <taxon>Xiphophorus</taxon>
    </lineage>
</organism>
<protein>
    <recommendedName>
        <fullName evidence="2">C-type lectin domain-containing protein</fullName>
    </recommendedName>
</protein>
<reference evidence="3" key="3">
    <citation type="submission" date="2025-08" db="UniProtKB">
        <authorList>
            <consortium name="Ensembl"/>
        </authorList>
    </citation>
    <scope>IDENTIFICATION</scope>
    <source>
        <strain evidence="3">JP 163 A</strain>
    </source>
</reference>
<keyword evidence="1" id="KW-1015">Disulfide bond</keyword>
<dbReference type="Pfam" id="PF00059">
    <property type="entry name" value="Lectin_C"/>
    <property type="match status" value="1"/>
</dbReference>